<dbReference type="PROSITE" id="PS51365">
    <property type="entry name" value="RENAL_DIPEPTIDASE_2"/>
    <property type="match status" value="1"/>
</dbReference>
<dbReference type="Gene3D" id="3.40.50.880">
    <property type="match status" value="1"/>
</dbReference>
<dbReference type="SUPFAM" id="SSF52317">
    <property type="entry name" value="Class I glutamine amidotransferase-like"/>
    <property type="match status" value="1"/>
</dbReference>
<comment type="caution">
    <text evidence="1">The sequence shown here is derived from an EMBL/GenBank/DDBJ whole genome shotgun (WGS) entry which is preliminary data.</text>
</comment>
<proteinExistence type="predicted"/>
<dbReference type="InterPro" id="IPR008257">
    <property type="entry name" value="Pept_M19"/>
</dbReference>
<dbReference type="InterPro" id="IPR011697">
    <property type="entry name" value="Peptidase_C26"/>
</dbReference>
<dbReference type="SUPFAM" id="SSF51556">
    <property type="entry name" value="Metallo-dependent hydrolases"/>
    <property type="match status" value="1"/>
</dbReference>
<dbReference type="AlphaFoldDB" id="A0A7W5ULJ0"/>
<dbReference type="Gene3D" id="3.20.20.140">
    <property type="entry name" value="Metal-dependent hydrolases"/>
    <property type="match status" value="1"/>
</dbReference>
<evidence type="ECO:0000313" key="2">
    <source>
        <dbReference type="Proteomes" id="UP000541425"/>
    </source>
</evidence>
<dbReference type="Pfam" id="PF07722">
    <property type="entry name" value="Peptidase_C26"/>
    <property type="match status" value="1"/>
</dbReference>
<evidence type="ECO:0000313" key="1">
    <source>
        <dbReference type="EMBL" id="MBB3702237.1"/>
    </source>
</evidence>
<name>A0A7W5ULJ0_9BACT</name>
<protein>
    <submittedName>
        <fullName evidence="1">Microsomal dipeptidase-like Zn-dependent dipeptidase/gamma-glutamyl-gamma-aminobutyrate hydrolase PuuD</fullName>
    </submittedName>
</protein>
<dbReference type="PANTHER" id="PTHR10443:SF12">
    <property type="entry name" value="DIPEPTIDASE"/>
    <property type="match status" value="1"/>
</dbReference>
<reference evidence="1 2" key="1">
    <citation type="submission" date="2020-08" db="EMBL/GenBank/DDBJ databases">
        <title>Genomic Encyclopedia of Type Strains, Phase IV (KMG-IV): sequencing the most valuable type-strain genomes for metagenomic binning, comparative biology and taxonomic classification.</title>
        <authorList>
            <person name="Goeker M."/>
        </authorList>
    </citation>
    <scope>NUCLEOTIDE SEQUENCE [LARGE SCALE GENOMIC DNA]</scope>
    <source>
        <strain evidence="1 2">DSM 22548</strain>
    </source>
</reference>
<sequence>MSFNINLDYDSVTNHYPNHQARPIIGITGNFGENGCTLGEGYYKSLEAAGAIPVVLPPTQNIAEILTLLDRVDGILLSGGSDINPLYLDTDPIPELHSINPQRDRFELLLTRFAFDRQIPMLGICRGMQVLAVALGGSLHQDIRAALPDAPLLKHSQDAPRYLPTHFVEAETDSTISSLLGSRFAVNSFHHQAVNEAGPHLRVVARSADGVVEAVESNEEKSIIGVQWHPECFIQNGDETMLPLFRWLMTQAESFRRARKVHQQILTLDSHTDTPMFFEQGVNFDHRDPKVLVDLHKLHEGMIDSVVMVAYLKQEGRSTSELEAATCKAQRILQEIKDMVRSVRGAEIAYTPKDAHRLKSMGRKAIFLGIENGYAIGRDLTNIARFRNEGVVYMTLCHNGDNDICDAASRSNNEHNGLSDFGKQVVDEMNRVGMMVDLSHAGEKSFYDVLSYSQLPPVCSHSSSRALCNHPRNLTDEQLRALADKGGVAQVTFYHGFLREDGQATISDVVAHLLHMIDVAGIDHVGIGSDFDGDGGVPGLASEAEMLNLTRRLINEGFTNSQLRKIWGGNFLRVMSQWQKKY</sequence>
<accession>A0A7W5ULJ0</accession>
<dbReference type="GO" id="GO:0070573">
    <property type="term" value="F:metallodipeptidase activity"/>
    <property type="evidence" value="ECO:0007669"/>
    <property type="project" value="InterPro"/>
</dbReference>
<gene>
    <name evidence="1" type="ORF">FHS60_000690</name>
</gene>
<dbReference type="InterPro" id="IPR029062">
    <property type="entry name" value="Class_I_gatase-like"/>
</dbReference>
<dbReference type="PROSITE" id="PS51273">
    <property type="entry name" value="GATASE_TYPE_1"/>
    <property type="match status" value="1"/>
</dbReference>
<dbReference type="Pfam" id="PF01244">
    <property type="entry name" value="Peptidase_M19"/>
    <property type="match status" value="1"/>
</dbReference>
<dbReference type="InterPro" id="IPR032466">
    <property type="entry name" value="Metal_Hydrolase"/>
</dbReference>
<dbReference type="CDD" id="cd01745">
    <property type="entry name" value="GATase1_2"/>
    <property type="match status" value="1"/>
</dbReference>
<dbReference type="Proteomes" id="UP000541425">
    <property type="component" value="Unassembled WGS sequence"/>
</dbReference>
<organism evidence="1 2">
    <name type="scientific">Alloprevotella rava</name>
    <dbReference type="NCBI Taxonomy" id="671218"/>
    <lineage>
        <taxon>Bacteria</taxon>
        <taxon>Pseudomonadati</taxon>
        <taxon>Bacteroidota</taxon>
        <taxon>Bacteroidia</taxon>
        <taxon>Bacteroidales</taxon>
        <taxon>Prevotellaceae</taxon>
        <taxon>Alloprevotella</taxon>
    </lineage>
</organism>
<dbReference type="GO" id="GO:0006508">
    <property type="term" value="P:proteolysis"/>
    <property type="evidence" value="ECO:0007669"/>
    <property type="project" value="InterPro"/>
</dbReference>
<keyword evidence="1" id="KW-0378">Hydrolase</keyword>
<dbReference type="RefSeq" id="WP_183694906.1">
    <property type="nucleotide sequence ID" value="NZ_JACICA010000002.1"/>
</dbReference>
<dbReference type="CDD" id="cd01301">
    <property type="entry name" value="rDP_like"/>
    <property type="match status" value="1"/>
</dbReference>
<dbReference type="PANTHER" id="PTHR10443">
    <property type="entry name" value="MICROSOMAL DIPEPTIDASE"/>
    <property type="match status" value="1"/>
</dbReference>
<dbReference type="EMBL" id="JACICA010000002">
    <property type="protein sequence ID" value="MBB3702237.1"/>
    <property type="molecule type" value="Genomic_DNA"/>
</dbReference>